<dbReference type="GO" id="GO:0019622">
    <property type="term" value="P:3-(3-hydroxy)phenylpropionate catabolic process"/>
    <property type="evidence" value="ECO:0007669"/>
    <property type="project" value="TreeGrafter"/>
</dbReference>
<organism evidence="3 4">
    <name type="scientific">Streptomyces tsukubensis (strain DSM 42081 / NBRC 108919 / NRRL 18488 / 9993)</name>
    <dbReference type="NCBI Taxonomy" id="1114943"/>
    <lineage>
        <taxon>Bacteria</taxon>
        <taxon>Bacillati</taxon>
        <taxon>Actinomycetota</taxon>
        <taxon>Actinomycetes</taxon>
        <taxon>Kitasatosporales</taxon>
        <taxon>Streptomycetaceae</taxon>
        <taxon>Streptomyces</taxon>
    </lineage>
</organism>
<dbReference type="InterPro" id="IPR036188">
    <property type="entry name" value="FAD/NAD-bd_sf"/>
</dbReference>
<protein>
    <recommendedName>
        <fullName evidence="2">FAD-binding domain-containing protein</fullName>
    </recommendedName>
</protein>
<reference evidence="3 4" key="1">
    <citation type="journal article" date="2012" name="J. Bacteriol.">
        <title>Draft genome of Streptomyces tsukubaensis NRRL 18488, the producer of the clinically important immunosuppressant tacrolimus (FK506).</title>
        <authorList>
            <person name="Barreiro C."/>
            <person name="Prieto C."/>
            <person name="Sola-Landa A."/>
            <person name="Solera E."/>
            <person name="Martinez-Castro M."/>
            <person name="Perez-Redondo R."/>
            <person name="Garcia-Estrada C."/>
            <person name="Aparicio J.F."/>
            <person name="Fernandez-Martinez L.T."/>
            <person name="Santos-Aberturas J."/>
            <person name="Salehi-Najafabadi Z."/>
            <person name="Rodriguez-Garcia A."/>
            <person name="Tauch A."/>
            <person name="Martin J.F."/>
        </authorList>
    </citation>
    <scope>NUCLEOTIDE SEQUENCE [LARGE SCALE GENOMIC DNA]</scope>
    <source>
        <strain evidence="4">DSM 42081 / NBRC 108919 / NRRL 18488 / 9993</strain>
    </source>
</reference>
<evidence type="ECO:0000313" key="3">
    <source>
        <dbReference type="EMBL" id="QKM66380.1"/>
    </source>
</evidence>
<dbReference type="PANTHER" id="PTHR43476:SF3">
    <property type="entry name" value="FAD-BINDING MONOOXYGENASE"/>
    <property type="match status" value="1"/>
</dbReference>
<evidence type="ECO:0000256" key="1">
    <source>
        <dbReference type="ARBA" id="ARBA00023002"/>
    </source>
</evidence>
<evidence type="ECO:0000313" key="4">
    <source>
        <dbReference type="Proteomes" id="UP000005940"/>
    </source>
</evidence>
<dbReference type="Gene3D" id="3.30.70.2450">
    <property type="match status" value="1"/>
</dbReference>
<keyword evidence="4" id="KW-1185">Reference proteome</keyword>
<dbReference type="AlphaFoldDB" id="A0A7G3UB78"/>
<keyword evidence="1" id="KW-0560">Oxidoreductase</keyword>
<dbReference type="EMBL" id="CP029159">
    <property type="protein sequence ID" value="QKM66380.1"/>
    <property type="molecule type" value="Genomic_DNA"/>
</dbReference>
<dbReference type="Pfam" id="PF01494">
    <property type="entry name" value="FAD_binding_3"/>
    <property type="match status" value="1"/>
</dbReference>
<evidence type="ECO:0000259" key="2">
    <source>
        <dbReference type="Pfam" id="PF01494"/>
    </source>
</evidence>
<dbReference type="SUPFAM" id="SSF51905">
    <property type="entry name" value="FAD/NAD(P)-binding domain"/>
    <property type="match status" value="1"/>
</dbReference>
<dbReference type="InterPro" id="IPR002938">
    <property type="entry name" value="FAD-bd"/>
</dbReference>
<gene>
    <name evidence="3" type="ORF">STSU_003600</name>
</gene>
<feature type="domain" description="FAD-binding" evidence="2">
    <location>
        <begin position="3"/>
        <end position="333"/>
    </location>
</feature>
<proteinExistence type="predicted"/>
<dbReference type="Gene3D" id="3.50.50.60">
    <property type="entry name" value="FAD/NAD(P)-binding domain"/>
    <property type="match status" value="1"/>
</dbReference>
<dbReference type="PRINTS" id="PR00420">
    <property type="entry name" value="RNGMNOXGNASE"/>
</dbReference>
<dbReference type="GO" id="GO:0071949">
    <property type="term" value="F:FAD binding"/>
    <property type="evidence" value="ECO:0007669"/>
    <property type="project" value="InterPro"/>
</dbReference>
<dbReference type="RefSeq" id="WP_040913134.1">
    <property type="nucleotide sequence ID" value="NZ_CP029159.1"/>
</dbReference>
<dbReference type="InterPro" id="IPR050631">
    <property type="entry name" value="PheA/TfdB_FAD_monoxygenase"/>
</dbReference>
<name>A0A7G3UB78_STRT9</name>
<dbReference type="PANTHER" id="PTHR43476">
    <property type="entry name" value="3-(3-HYDROXY-PHENYL)PROPIONATE/3-HYDROXYCINNAMIC ACID HYDROXYLASE"/>
    <property type="match status" value="1"/>
</dbReference>
<sequence length="392" mass="42995">MPDVLVAGAGPVGLTTALLLAEHGLTVEVFEAADSISTQPRASTFHPPTLDLLHRVGLAEPLIAQGLKAPVYQHRDRERGLVADFDHAHLARDTGFPFRLQAEQHKLSALLLERLGDRVRFGHRVLGVSQDDHGTVVRAEGPDGPLVTQAGHLIDAGGAPGAVRRALDIGFEGFTYEDRYLVLLTDFRFEDHLEGLAKVAYISDPDEYVVLLRAPDAWRVLFPVREDVTDPAEWERMLQGVVARPEPYTVLHHQLYSVHQRVAERFRAGRVLLIGDAAHINSPIGGMGMNNGIHDAFALAAALRPAGVRDGSAPWTDEALDSWADRRRRTALEYVKVITDRNARALGEKDPERRRAAQAELAATAADPAKARDWLLDASMLRAVRGQGLLPC</sequence>
<dbReference type="Proteomes" id="UP000005940">
    <property type="component" value="Chromosome"/>
</dbReference>
<dbReference type="GO" id="GO:0008688">
    <property type="term" value="F:3-(3-hydroxyphenyl)propionate hydroxylase activity"/>
    <property type="evidence" value="ECO:0007669"/>
    <property type="project" value="TreeGrafter"/>
</dbReference>
<accession>A0A7G3UB78</accession>